<proteinExistence type="predicted"/>
<name>A0ACB7TL58_HYAAI</name>
<sequence>MSRVAPYSACVLSAAHVSSPLSKRSRVFFLVEKERNSLLLTASPCSAPIEWHIFRKPLAPSDYSEESNGGSPQPP</sequence>
<dbReference type="Proteomes" id="UP000821845">
    <property type="component" value="Chromosome 1"/>
</dbReference>
<comment type="caution">
    <text evidence="1">The sequence shown here is derived from an EMBL/GenBank/DDBJ whole genome shotgun (WGS) entry which is preliminary data.</text>
</comment>
<evidence type="ECO:0000313" key="2">
    <source>
        <dbReference type="Proteomes" id="UP000821845"/>
    </source>
</evidence>
<reference evidence="1" key="1">
    <citation type="submission" date="2020-05" db="EMBL/GenBank/DDBJ databases">
        <title>Large-scale comparative analyses of tick genomes elucidate their genetic diversity and vector capacities.</title>
        <authorList>
            <person name="Jia N."/>
            <person name="Wang J."/>
            <person name="Shi W."/>
            <person name="Du L."/>
            <person name="Sun Y."/>
            <person name="Zhan W."/>
            <person name="Jiang J."/>
            <person name="Wang Q."/>
            <person name="Zhang B."/>
            <person name="Ji P."/>
            <person name="Sakyi L.B."/>
            <person name="Cui X."/>
            <person name="Yuan T."/>
            <person name="Jiang B."/>
            <person name="Yang W."/>
            <person name="Lam T.T.-Y."/>
            <person name="Chang Q."/>
            <person name="Ding S."/>
            <person name="Wang X."/>
            <person name="Zhu J."/>
            <person name="Ruan X."/>
            <person name="Zhao L."/>
            <person name="Wei J."/>
            <person name="Que T."/>
            <person name="Du C."/>
            <person name="Cheng J."/>
            <person name="Dai P."/>
            <person name="Han X."/>
            <person name="Huang E."/>
            <person name="Gao Y."/>
            <person name="Liu J."/>
            <person name="Shao H."/>
            <person name="Ye R."/>
            <person name="Li L."/>
            <person name="Wei W."/>
            <person name="Wang X."/>
            <person name="Wang C."/>
            <person name="Yang T."/>
            <person name="Huo Q."/>
            <person name="Li W."/>
            <person name="Guo W."/>
            <person name="Chen H."/>
            <person name="Zhou L."/>
            <person name="Ni X."/>
            <person name="Tian J."/>
            <person name="Zhou Y."/>
            <person name="Sheng Y."/>
            <person name="Liu T."/>
            <person name="Pan Y."/>
            <person name="Xia L."/>
            <person name="Li J."/>
            <person name="Zhao F."/>
            <person name="Cao W."/>
        </authorList>
    </citation>
    <scope>NUCLEOTIDE SEQUENCE</scope>
    <source>
        <strain evidence="1">Hyas-2018</strain>
    </source>
</reference>
<organism evidence="1 2">
    <name type="scientific">Hyalomma asiaticum</name>
    <name type="common">Tick</name>
    <dbReference type="NCBI Taxonomy" id="266040"/>
    <lineage>
        <taxon>Eukaryota</taxon>
        <taxon>Metazoa</taxon>
        <taxon>Ecdysozoa</taxon>
        <taxon>Arthropoda</taxon>
        <taxon>Chelicerata</taxon>
        <taxon>Arachnida</taxon>
        <taxon>Acari</taxon>
        <taxon>Parasitiformes</taxon>
        <taxon>Ixodida</taxon>
        <taxon>Ixodoidea</taxon>
        <taxon>Ixodidae</taxon>
        <taxon>Hyalomminae</taxon>
        <taxon>Hyalomma</taxon>
    </lineage>
</organism>
<protein>
    <submittedName>
        <fullName evidence="1">Uncharacterized protein</fullName>
    </submittedName>
</protein>
<evidence type="ECO:0000313" key="1">
    <source>
        <dbReference type="EMBL" id="KAH6946961.1"/>
    </source>
</evidence>
<dbReference type="EMBL" id="CM023481">
    <property type="protein sequence ID" value="KAH6946961.1"/>
    <property type="molecule type" value="Genomic_DNA"/>
</dbReference>
<gene>
    <name evidence="1" type="ORF">HPB50_016256</name>
</gene>
<keyword evidence="2" id="KW-1185">Reference proteome</keyword>
<accession>A0ACB7TL58</accession>